<dbReference type="GO" id="GO:0045300">
    <property type="term" value="F:stearoyl-[ACP] desaturase activity"/>
    <property type="evidence" value="ECO:0007669"/>
    <property type="project" value="InterPro"/>
</dbReference>
<dbReference type="InterPro" id="IPR005067">
    <property type="entry name" value="Fatty_acid_desaturase-2"/>
</dbReference>
<evidence type="ECO:0000256" key="1">
    <source>
        <dbReference type="ARBA" id="ARBA00001954"/>
    </source>
</evidence>
<comment type="cofactor">
    <cofactor evidence="1">
        <name>Fe(2+)</name>
        <dbReference type="ChEBI" id="CHEBI:29033"/>
    </cofactor>
</comment>
<protein>
    <recommendedName>
        <fullName evidence="14">Stearoyl-[acyl-carrier-protein] 9-desaturase</fullName>
    </recommendedName>
</protein>
<evidence type="ECO:0000256" key="8">
    <source>
        <dbReference type="ARBA" id="ARBA00023004"/>
    </source>
</evidence>
<evidence type="ECO:0000256" key="9">
    <source>
        <dbReference type="ARBA" id="ARBA00023098"/>
    </source>
</evidence>
<evidence type="ECO:0000256" key="7">
    <source>
        <dbReference type="ARBA" id="ARBA00023002"/>
    </source>
</evidence>
<dbReference type="GO" id="GO:0006633">
    <property type="term" value="P:fatty acid biosynthetic process"/>
    <property type="evidence" value="ECO:0007669"/>
    <property type="project" value="UniProtKB-KW"/>
</dbReference>
<dbReference type="InterPro" id="IPR012348">
    <property type="entry name" value="RNR-like"/>
</dbReference>
<evidence type="ECO:0000256" key="4">
    <source>
        <dbReference type="ARBA" id="ARBA00022723"/>
    </source>
</evidence>
<dbReference type="AlphaFoldDB" id="A0AAV9L174"/>
<keyword evidence="3" id="KW-0444">Lipid biosynthesis</keyword>
<dbReference type="Pfam" id="PF03405">
    <property type="entry name" value="FA_desaturase_2"/>
    <property type="match status" value="1"/>
</dbReference>
<dbReference type="InterPro" id="IPR009078">
    <property type="entry name" value="Ferritin-like_SF"/>
</dbReference>
<evidence type="ECO:0000256" key="6">
    <source>
        <dbReference type="ARBA" id="ARBA00022946"/>
    </source>
</evidence>
<proteinExistence type="inferred from homology"/>
<feature type="coiled-coil region" evidence="11">
    <location>
        <begin position="101"/>
        <end position="138"/>
    </location>
</feature>
<evidence type="ECO:0008006" key="14">
    <source>
        <dbReference type="Google" id="ProtNLM"/>
    </source>
</evidence>
<comment type="caution">
    <text evidence="12">The sequence shown here is derived from an EMBL/GenBank/DDBJ whole genome shotgun (WGS) entry which is preliminary data.</text>
</comment>
<organism evidence="12 13">
    <name type="scientific">Solanum pinnatisectum</name>
    <name type="common">tansyleaf nightshade</name>
    <dbReference type="NCBI Taxonomy" id="50273"/>
    <lineage>
        <taxon>Eukaryota</taxon>
        <taxon>Viridiplantae</taxon>
        <taxon>Streptophyta</taxon>
        <taxon>Embryophyta</taxon>
        <taxon>Tracheophyta</taxon>
        <taxon>Spermatophyta</taxon>
        <taxon>Magnoliopsida</taxon>
        <taxon>eudicotyledons</taxon>
        <taxon>Gunneridae</taxon>
        <taxon>Pentapetalae</taxon>
        <taxon>asterids</taxon>
        <taxon>lamiids</taxon>
        <taxon>Solanales</taxon>
        <taxon>Solanaceae</taxon>
        <taxon>Solanoideae</taxon>
        <taxon>Solaneae</taxon>
        <taxon>Solanum</taxon>
    </lineage>
</organism>
<evidence type="ECO:0000256" key="2">
    <source>
        <dbReference type="ARBA" id="ARBA00008749"/>
    </source>
</evidence>
<evidence type="ECO:0000256" key="11">
    <source>
        <dbReference type="SAM" id="Coils"/>
    </source>
</evidence>
<keyword evidence="5" id="KW-0276">Fatty acid metabolism</keyword>
<evidence type="ECO:0000256" key="10">
    <source>
        <dbReference type="ARBA" id="ARBA00023160"/>
    </source>
</evidence>
<dbReference type="Proteomes" id="UP001311915">
    <property type="component" value="Unassembled WGS sequence"/>
</dbReference>
<evidence type="ECO:0000256" key="3">
    <source>
        <dbReference type="ARBA" id="ARBA00022516"/>
    </source>
</evidence>
<comment type="similarity">
    <text evidence="2">Belongs to the fatty acid desaturase type 2 family.</text>
</comment>
<accession>A0AAV9L174</accession>
<keyword evidence="6" id="KW-0809">Transit peptide</keyword>
<sequence>MARLATKDGDSVLARIADEKRHENAYTRIIEKLLEVDPNTTMQAIANMMRKRIITMPLHLMYDGQDLNLFEHFFATFQKQGVYTSRHYSEILEFFITRWELEKLEGLMEEARRAQDFVRQLPRNIRRLENRAKILQSRQVKFSWIFNVSLSV</sequence>
<dbReference type="GO" id="GO:0046872">
    <property type="term" value="F:metal ion binding"/>
    <property type="evidence" value="ECO:0007669"/>
    <property type="project" value="UniProtKB-KW"/>
</dbReference>
<keyword evidence="11" id="KW-0175">Coiled coil</keyword>
<evidence type="ECO:0000313" key="13">
    <source>
        <dbReference type="Proteomes" id="UP001311915"/>
    </source>
</evidence>
<dbReference type="EMBL" id="JAWPEI010000008">
    <property type="protein sequence ID" value="KAK4718370.1"/>
    <property type="molecule type" value="Genomic_DNA"/>
</dbReference>
<keyword evidence="4" id="KW-0479">Metal-binding</keyword>
<dbReference type="Gene3D" id="1.10.620.20">
    <property type="entry name" value="Ribonucleotide Reductase, subunit A"/>
    <property type="match status" value="1"/>
</dbReference>
<keyword evidence="8" id="KW-0408">Iron</keyword>
<gene>
    <name evidence="12" type="ORF">R3W88_016708</name>
</gene>
<dbReference type="PANTHER" id="PTHR31155:SF31">
    <property type="entry name" value="STEAROYL-[ACYL-CARRIER-PROTEIN] 9-DESATURASE 6, CHLOROPLASTIC"/>
    <property type="match status" value="1"/>
</dbReference>
<reference evidence="12 13" key="1">
    <citation type="submission" date="2023-10" db="EMBL/GenBank/DDBJ databases">
        <title>Genome-Wide Identification Analysis in wild type Solanum Pinnatisectum Reveals Some Genes Defensing Phytophthora Infestans.</title>
        <authorList>
            <person name="Sun C."/>
        </authorList>
    </citation>
    <scope>NUCLEOTIDE SEQUENCE [LARGE SCALE GENOMIC DNA]</scope>
    <source>
        <strain evidence="12">LQN</strain>
        <tissue evidence="12">Leaf</tissue>
    </source>
</reference>
<dbReference type="GO" id="GO:0009570">
    <property type="term" value="C:chloroplast stroma"/>
    <property type="evidence" value="ECO:0007669"/>
    <property type="project" value="TreeGrafter"/>
</dbReference>
<evidence type="ECO:0000313" key="12">
    <source>
        <dbReference type="EMBL" id="KAK4718370.1"/>
    </source>
</evidence>
<keyword evidence="7" id="KW-0560">Oxidoreductase</keyword>
<dbReference type="SUPFAM" id="SSF47240">
    <property type="entry name" value="Ferritin-like"/>
    <property type="match status" value="1"/>
</dbReference>
<name>A0AAV9L174_9SOLN</name>
<dbReference type="PANTHER" id="PTHR31155">
    <property type="entry name" value="ACYL- ACYL-CARRIER-PROTEIN DESATURASE-RELATED"/>
    <property type="match status" value="1"/>
</dbReference>
<keyword evidence="10" id="KW-0275">Fatty acid biosynthesis</keyword>
<evidence type="ECO:0000256" key="5">
    <source>
        <dbReference type="ARBA" id="ARBA00022832"/>
    </source>
</evidence>
<keyword evidence="13" id="KW-1185">Reference proteome</keyword>
<keyword evidence="9" id="KW-0443">Lipid metabolism</keyword>